<proteinExistence type="predicted"/>
<organism evidence="1 2">
    <name type="scientific">Gigaspora margarita</name>
    <dbReference type="NCBI Taxonomy" id="4874"/>
    <lineage>
        <taxon>Eukaryota</taxon>
        <taxon>Fungi</taxon>
        <taxon>Fungi incertae sedis</taxon>
        <taxon>Mucoromycota</taxon>
        <taxon>Glomeromycotina</taxon>
        <taxon>Glomeromycetes</taxon>
        <taxon>Diversisporales</taxon>
        <taxon>Gigasporaceae</taxon>
        <taxon>Gigaspora</taxon>
    </lineage>
</organism>
<evidence type="ECO:0000313" key="1">
    <source>
        <dbReference type="EMBL" id="KAF0355698.1"/>
    </source>
</evidence>
<evidence type="ECO:0000313" key="2">
    <source>
        <dbReference type="Proteomes" id="UP000439903"/>
    </source>
</evidence>
<protein>
    <submittedName>
        <fullName evidence="1">Uncharacterized protein</fullName>
    </submittedName>
</protein>
<sequence length="146" mass="16661">MDNLPFLHNDDFNSPFLNNGGFNSSFLNNDGFNSPLLYTNDASNSPLLYTNDASNSHLLQTNNSYNLPLLRISNGFTDNIMTSEDILDDFNEQPVLQNALADFENERLNLEDTFEDSNKENELDFEEETEDAEPKYSLTVNQIFET</sequence>
<gene>
    <name evidence="1" type="ORF">F8M41_014845</name>
</gene>
<comment type="caution">
    <text evidence="1">The sequence shown here is derived from an EMBL/GenBank/DDBJ whole genome shotgun (WGS) entry which is preliminary data.</text>
</comment>
<accession>A0A8H3ZXW9</accession>
<reference evidence="1 2" key="1">
    <citation type="journal article" date="2019" name="Environ. Microbiol.">
        <title>At the nexus of three kingdoms: the genome of the mycorrhizal fungus Gigaspora margarita provides insights into plant, endobacterial and fungal interactions.</title>
        <authorList>
            <person name="Venice F."/>
            <person name="Ghignone S."/>
            <person name="Salvioli di Fossalunga A."/>
            <person name="Amselem J."/>
            <person name="Novero M."/>
            <person name="Xianan X."/>
            <person name="Sedzielewska Toro K."/>
            <person name="Morin E."/>
            <person name="Lipzen A."/>
            <person name="Grigoriev I.V."/>
            <person name="Henrissat B."/>
            <person name="Martin F.M."/>
            <person name="Bonfante P."/>
        </authorList>
    </citation>
    <scope>NUCLEOTIDE SEQUENCE [LARGE SCALE GENOMIC DNA]</scope>
    <source>
        <strain evidence="1 2">BEG34</strain>
    </source>
</reference>
<keyword evidence="2" id="KW-1185">Reference proteome</keyword>
<dbReference type="EMBL" id="WTPW01003056">
    <property type="protein sequence ID" value="KAF0355698.1"/>
    <property type="molecule type" value="Genomic_DNA"/>
</dbReference>
<dbReference type="AlphaFoldDB" id="A0A8H3ZXW9"/>
<dbReference type="OrthoDB" id="2483955at2759"/>
<dbReference type="Proteomes" id="UP000439903">
    <property type="component" value="Unassembled WGS sequence"/>
</dbReference>
<name>A0A8H3ZXW9_GIGMA</name>